<dbReference type="Gene3D" id="3.40.50.1110">
    <property type="entry name" value="SGNH hydrolase"/>
    <property type="match status" value="1"/>
</dbReference>
<name>A0A239MFD0_9BACT</name>
<dbReference type="PROSITE" id="PS51318">
    <property type="entry name" value="TAT"/>
    <property type="match status" value="1"/>
</dbReference>
<dbReference type="RefSeq" id="WP_089410311.1">
    <property type="nucleotide sequence ID" value="NZ_FZOU01000012.1"/>
</dbReference>
<dbReference type="InterPro" id="IPR037459">
    <property type="entry name" value="RhgT-like"/>
</dbReference>
<dbReference type="SUPFAM" id="SSF49785">
    <property type="entry name" value="Galactose-binding domain-like"/>
    <property type="match status" value="1"/>
</dbReference>
<comment type="similarity">
    <text evidence="1">Belongs to the 'GDSL' lipolytic enzyme family.</text>
</comment>
<dbReference type="OrthoDB" id="9807041at2"/>
<dbReference type="Gene3D" id="2.60.120.430">
    <property type="entry name" value="Galactose-binding lectin"/>
    <property type="match status" value="1"/>
</dbReference>
<dbReference type="Pfam" id="PF13472">
    <property type="entry name" value="Lipase_GDSL_2"/>
    <property type="match status" value="1"/>
</dbReference>
<dbReference type="SUPFAM" id="SSF52266">
    <property type="entry name" value="SGNH hydrolase"/>
    <property type="match status" value="1"/>
</dbReference>
<sequence>MPALPRRILIAACLSGAAALASSAPLHAQAAEFSCGAASAHGPQLTAASRFGAGKEGRYGFDLVDAPTSFAGGVCSSAKPFFFSVGLPDGNYEVTLKLGGAAPSVTTVRAESRRLMVDRLATAAGATKTETFVVNVRTAAIDGAPPQAATVKLKTREIGALDWDNKLTLEFNGDNPSVRSIAIKPVKDVPTLYLAGDSTVVDQDKEPWAAWGQMLPAFFGPGLAISNQAESGETIRSFQGERRFDKIFSTIRKGDYLAIQFAHNDQKAGAGEVPAHGMYKELVLKYVALARAKGATPILVTSMNRRVFDPQGKIVQTLGDYPAVMREIAAEQKVALIDLNELSKTLFEAMGPEGTLKAFVHFPANSFPGQTTELKDDTHFNAYGGYELARAIVQNIRDQQLPLAPYLRKNIPPFDPAKPDDVAAFKLPVSPMVSLDTPYGR</sequence>
<keyword evidence="3" id="KW-0732">Signal</keyword>
<gene>
    <name evidence="5" type="ORF">SAMN05421770_11232</name>
</gene>
<keyword evidence="6" id="KW-1185">Reference proteome</keyword>
<evidence type="ECO:0000313" key="5">
    <source>
        <dbReference type="EMBL" id="SNT41405.1"/>
    </source>
</evidence>
<dbReference type="EMBL" id="FZOU01000012">
    <property type="protein sequence ID" value="SNT41405.1"/>
    <property type="molecule type" value="Genomic_DNA"/>
</dbReference>
<evidence type="ECO:0000256" key="1">
    <source>
        <dbReference type="ARBA" id="ARBA00008668"/>
    </source>
</evidence>
<dbReference type="InterPro" id="IPR036514">
    <property type="entry name" value="SGNH_hydro_sf"/>
</dbReference>
<dbReference type="Proteomes" id="UP000198356">
    <property type="component" value="Unassembled WGS sequence"/>
</dbReference>
<organism evidence="5 6">
    <name type="scientific">Granulicella rosea</name>
    <dbReference type="NCBI Taxonomy" id="474952"/>
    <lineage>
        <taxon>Bacteria</taxon>
        <taxon>Pseudomonadati</taxon>
        <taxon>Acidobacteriota</taxon>
        <taxon>Terriglobia</taxon>
        <taxon>Terriglobales</taxon>
        <taxon>Acidobacteriaceae</taxon>
        <taxon>Granulicella</taxon>
    </lineage>
</organism>
<feature type="domain" description="SGNH hydrolase-type esterase" evidence="4">
    <location>
        <begin position="196"/>
        <end position="360"/>
    </location>
</feature>
<dbReference type="CDD" id="cd01821">
    <property type="entry name" value="Rhamnogalacturan_acetylesterase_like"/>
    <property type="match status" value="1"/>
</dbReference>
<evidence type="ECO:0000259" key="4">
    <source>
        <dbReference type="Pfam" id="PF13472"/>
    </source>
</evidence>
<protein>
    <submittedName>
        <fullName evidence="5">Lysophospholipase L1</fullName>
    </submittedName>
</protein>
<dbReference type="InterPro" id="IPR008979">
    <property type="entry name" value="Galactose-bd-like_sf"/>
</dbReference>
<keyword evidence="2" id="KW-0378">Hydrolase</keyword>
<evidence type="ECO:0000256" key="3">
    <source>
        <dbReference type="SAM" id="SignalP"/>
    </source>
</evidence>
<feature type="chain" id="PRO_5012263728" evidence="3">
    <location>
        <begin position="31"/>
        <end position="441"/>
    </location>
</feature>
<dbReference type="PANTHER" id="PTHR43695">
    <property type="entry name" value="PUTATIVE (AFU_ORTHOLOGUE AFUA_2G17250)-RELATED"/>
    <property type="match status" value="1"/>
</dbReference>
<evidence type="ECO:0000313" key="6">
    <source>
        <dbReference type="Proteomes" id="UP000198356"/>
    </source>
</evidence>
<dbReference type="GO" id="GO:0016788">
    <property type="term" value="F:hydrolase activity, acting on ester bonds"/>
    <property type="evidence" value="ECO:0007669"/>
    <property type="project" value="UniProtKB-ARBA"/>
</dbReference>
<feature type="signal peptide" evidence="3">
    <location>
        <begin position="1"/>
        <end position="30"/>
    </location>
</feature>
<dbReference type="AlphaFoldDB" id="A0A239MFD0"/>
<proteinExistence type="inferred from homology"/>
<dbReference type="PANTHER" id="PTHR43695:SF1">
    <property type="entry name" value="RHAMNOGALACTURONAN ACETYLESTERASE"/>
    <property type="match status" value="1"/>
</dbReference>
<dbReference type="InterPro" id="IPR013830">
    <property type="entry name" value="SGNH_hydro"/>
</dbReference>
<reference evidence="5 6" key="1">
    <citation type="submission" date="2017-06" db="EMBL/GenBank/DDBJ databases">
        <authorList>
            <person name="Kim H.J."/>
            <person name="Triplett B.A."/>
        </authorList>
    </citation>
    <scope>NUCLEOTIDE SEQUENCE [LARGE SCALE GENOMIC DNA]</scope>
    <source>
        <strain evidence="5 6">DSM 18704</strain>
    </source>
</reference>
<dbReference type="InterPro" id="IPR006311">
    <property type="entry name" value="TAT_signal"/>
</dbReference>
<evidence type="ECO:0000256" key="2">
    <source>
        <dbReference type="ARBA" id="ARBA00022801"/>
    </source>
</evidence>
<accession>A0A239MFD0</accession>